<keyword evidence="2" id="KW-1185">Reference proteome</keyword>
<dbReference type="OrthoDB" id="63697at2"/>
<comment type="caution">
    <text evidence="1">The sequence shown here is derived from an EMBL/GenBank/DDBJ whole genome shotgun (WGS) entry which is preliminary data.</text>
</comment>
<dbReference type="EMBL" id="MSTI01000038">
    <property type="protein sequence ID" value="OLV19263.1"/>
    <property type="molecule type" value="Genomic_DNA"/>
</dbReference>
<accession>A0A1U7P267</accession>
<reference evidence="1 2" key="1">
    <citation type="submission" date="2017-01" db="EMBL/GenBank/DDBJ databases">
        <title>Genome Analysis of Deinococcus marmoris KOPRI26562.</title>
        <authorList>
            <person name="Kim J.H."/>
            <person name="Oh H.-M."/>
        </authorList>
    </citation>
    <scope>NUCLEOTIDE SEQUENCE [LARGE SCALE GENOMIC DNA]</scope>
    <source>
        <strain evidence="1 2">KOPRI26562</strain>
    </source>
</reference>
<evidence type="ECO:0000313" key="2">
    <source>
        <dbReference type="Proteomes" id="UP000186607"/>
    </source>
</evidence>
<sequence length="73" mass="7641">MGLFDLLDPMNPFEDSIPANGGATVADLSRQEFTAALLGLGQLGLLAREDGGWKLTALARQAAVLTRIGGEDL</sequence>
<proteinExistence type="predicted"/>
<evidence type="ECO:0000313" key="1">
    <source>
        <dbReference type="EMBL" id="OLV19263.1"/>
    </source>
</evidence>
<dbReference type="AlphaFoldDB" id="A0A1U7P267"/>
<gene>
    <name evidence="1" type="ORF">BOO71_0003337</name>
</gene>
<protein>
    <submittedName>
        <fullName evidence="1">Uncharacterized protein</fullName>
    </submittedName>
</protein>
<name>A0A1U7P267_9DEIO</name>
<dbReference type="RefSeq" id="WP_075830992.1">
    <property type="nucleotide sequence ID" value="NZ_MSTI01000038.1"/>
</dbReference>
<dbReference type="Proteomes" id="UP000186607">
    <property type="component" value="Unassembled WGS sequence"/>
</dbReference>
<organism evidence="1 2">
    <name type="scientific">Deinococcus marmoris</name>
    <dbReference type="NCBI Taxonomy" id="249408"/>
    <lineage>
        <taxon>Bacteria</taxon>
        <taxon>Thermotogati</taxon>
        <taxon>Deinococcota</taxon>
        <taxon>Deinococci</taxon>
        <taxon>Deinococcales</taxon>
        <taxon>Deinococcaceae</taxon>
        <taxon>Deinococcus</taxon>
    </lineage>
</organism>